<keyword evidence="7 11" id="KW-0804">Transcription</keyword>
<evidence type="ECO:0000256" key="4">
    <source>
        <dbReference type="ARBA" id="ARBA00022478"/>
    </source>
</evidence>
<evidence type="ECO:0000313" key="12">
    <source>
        <dbReference type="EMBL" id="CAA6805709.1"/>
    </source>
</evidence>
<comment type="similarity">
    <text evidence="1 11">Belongs to the RNA polymerase subunit omega family.</text>
</comment>
<keyword evidence="5 11" id="KW-0808">Transferase</keyword>
<evidence type="ECO:0000256" key="9">
    <source>
        <dbReference type="ARBA" id="ARBA00030998"/>
    </source>
</evidence>
<dbReference type="EMBL" id="CACVAW010000020">
    <property type="protein sequence ID" value="CAA6805709.1"/>
    <property type="molecule type" value="Genomic_DNA"/>
</dbReference>
<dbReference type="NCBIfam" id="NF001579">
    <property type="entry name" value="PRK00392.6-2"/>
    <property type="match status" value="1"/>
</dbReference>
<gene>
    <name evidence="11" type="primary">rpoZ</name>
    <name evidence="12" type="ORF">HELGO_WM13517</name>
</gene>
<dbReference type="Gene3D" id="3.90.940.10">
    <property type="match status" value="1"/>
</dbReference>
<evidence type="ECO:0000256" key="8">
    <source>
        <dbReference type="ARBA" id="ARBA00029924"/>
    </source>
</evidence>
<keyword evidence="6 11" id="KW-0548">Nucleotidyltransferase</keyword>
<organism evidence="12">
    <name type="scientific">uncultured Campylobacterales bacterium</name>
    <dbReference type="NCBI Taxonomy" id="352960"/>
    <lineage>
        <taxon>Bacteria</taxon>
        <taxon>Pseudomonadati</taxon>
        <taxon>Campylobacterota</taxon>
        <taxon>Epsilonproteobacteria</taxon>
        <taxon>Campylobacterales</taxon>
        <taxon>environmental samples</taxon>
    </lineage>
</organism>
<evidence type="ECO:0000256" key="6">
    <source>
        <dbReference type="ARBA" id="ARBA00022695"/>
    </source>
</evidence>
<sequence>MRPEEIIHKALEYTENDSYKLALLVGQRAKQLLDGDIPLVQVTEDNLQFTDIALKEIAEGKIGLKNIEKC</sequence>
<dbReference type="SUPFAM" id="SSF63562">
    <property type="entry name" value="RPB6/omega subunit-like"/>
    <property type="match status" value="1"/>
</dbReference>
<dbReference type="GO" id="GO:0003899">
    <property type="term" value="F:DNA-directed RNA polymerase activity"/>
    <property type="evidence" value="ECO:0007669"/>
    <property type="project" value="UniProtKB-UniRule"/>
</dbReference>
<reference evidence="12" key="1">
    <citation type="submission" date="2020-01" db="EMBL/GenBank/DDBJ databases">
        <authorList>
            <person name="Meier V. D."/>
            <person name="Meier V D."/>
        </authorList>
    </citation>
    <scope>NUCLEOTIDE SEQUENCE</scope>
    <source>
        <strain evidence="12">HLG_WM_MAG_12</strain>
    </source>
</reference>
<evidence type="ECO:0000256" key="1">
    <source>
        <dbReference type="ARBA" id="ARBA00006711"/>
    </source>
</evidence>
<evidence type="ECO:0000256" key="11">
    <source>
        <dbReference type="HAMAP-Rule" id="MF_00366"/>
    </source>
</evidence>
<evidence type="ECO:0000256" key="7">
    <source>
        <dbReference type="ARBA" id="ARBA00023163"/>
    </source>
</evidence>
<dbReference type="SMART" id="SM01409">
    <property type="entry name" value="RNA_pol_Rpb6"/>
    <property type="match status" value="1"/>
</dbReference>
<protein>
    <recommendedName>
        <fullName evidence="3 11">DNA-directed RNA polymerase subunit omega</fullName>
        <shortName evidence="11">RNAP omega subunit</shortName>
        <ecNumber evidence="2 11">2.7.7.6</ecNumber>
    </recommendedName>
    <alternativeName>
        <fullName evidence="9 11">RNA polymerase omega subunit</fullName>
    </alternativeName>
    <alternativeName>
        <fullName evidence="8 11">Transcriptase subunit omega</fullName>
    </alternativeName>
</protein>
<proteinExistence type="inferred from homology"/>
<dbReference type="AlphaFoldDB" id="A0A6S6SKF1"/>
<accession>A0A6S6SKF1</accession>
<dbReference type="EC" id="2.7.7.6" evidence="2 11"/>
<dbReference type="GO" id="GO:0000428">
    <property type="term" value="C:DNA-directed RNA polymerase complex"/>
    <property type="evidence" value="ECO:0007669"/>
    <property type="project" value="UniProtKB-KW"/>
</dbReference>
<dbReference type="GO" id="GO:0006351">
    <property type="term" value="P:DNA-templated transcription"/>
    <property type="evidence" value="ECO:0007669"/>
    <property type="project" value="UniProtKB-UniRule"/>
</dbReference>
<dbReference type="InterPro" id="IPR003716">
    <property type="entry name" value="DNA-dir_RNA_pol_omega"/>
</dbReference>
<evidence type="ECO:0000256" key="3">
    <source>
        <dbReference type="ARBA" id="ARBA00013725"/>
    </source>
</evidence>
<comment type="catalytic activity">
    <reaction evidence="10 11">
        <text>RNA(n) + a ribonucleoside 5'-triphosphate = RNA(n+1) + diphosphate</text>
        <dbReference type="Rhea" id="RHEA:21248"/>
        <dbReference type="Rhea" id="RHEA-COMP:14527"/>
        <dbReference type="Rhea" id="RHEA-COMP:17342"/>
        <dbReference type="ChEBI" id="CHEBI:33019"/>
        <dbReference type="ChEBI" id="CHEBI:61557"/>
        <dbReference type="ChEBI" id="CHEBI:140395"/>
        <dbReference type="EC" id="2.7.7.6"/>
    </reaction>
</comment>
<dbReference type="Pfam" id="PF01192">
    <property type="entry name" value="RNA_pol_Rpb6"/>
    <property type="match status" value="1"/>
</dbReference>
<dbReference type="InterPro" id="IPR006110">
    <property type="entry name" value="Pol_omega/Rpo6/RPB6"/>
</dbReference>
<name>A0A6S6SKF1_9BACT</name>
<evidence type="ECO:0000256" key="10">
    <source>
        <dbReference type="ARBA" id="ARBA00048552"/>
    </source>
</evidence>
<comment type="subunit">
    <text evidence="11">The RNAP catalytic core consists of 2 alpha, 1 beta, 1 beta' and 1 omega subunit. When a sigma factor is associated with the core the holoenzyme is formed, which can initiate transcription.</text>
</comment>
<comment type="function">
    <text evidence="11">Promotes RNA polymerase assembly. Latches the N- and C-terminal regions of the beta' subunit thereby facilitating its interaction with the beta and alpha subunits.</text>
</comment>
<evidence type="ECO:0000256" key="2">
    <source>
        <dbReference type="ARBA" id="ARBA00012418"/>
    </source>
</evidence>
<evidence type="ECO:0000256" key="5">
    <source>
        <dbReference type="ARBA" id="ARBA00022679"/>
    </source>
</evidence>
<keyword evidence="4 11" id="KW-0240">DNA-directed RNA polymerase</keyword>
<dbReference type="InterPro" id="IPR036161">
    <property type="entry name" value="RPB6/omega-like_sf"/>
</dbReference>
<dbReference type="GO" id="GO:0003677">
    <property type="term" value="F:DNA binding"/>
    <property type="evidence" value="ECO:0007669"/>
    <property type="project" value="UniProtKB-UniRule"/>
</dbReference>
<dbReference type="HAMAP" id="MF_00366">
    <property type="entry name" value="RNApol_bact_RpoZ"/>
    <property type="match status" value="1"/>
</dbReference>